<dbReference type="Proteomes" id="UP000789572">
    <property type="component" value="Unassembled WGS sequence"/>
</dbReference>
<feature type="transmembrane region" description="Helical" evidence="2">
    <location>
        <begin position="184"/>
        <end position="209"/>
    </location>
</feature>
<dbReference type="EMBL" id="CAJVPJ010001737">
    <property type="protein sequence ID" value="CAG8602172.1"/>
    <property type="molecule type" value="Genomic_DNA"/>
</dbReference>
<evidence type="ECO:0000256" key="1">
    <source>
        <dbReference type="SAM" id="MobiDB-lite"/>
    </source>
</evidence>
<feature type="compositionally biased region" description="Polar residues" evidence="1">
    <location>
        <begin position="1"/>
        <end position="11"/>
    </location>
</feature>
<feature type="transmembrane region" description="Helical" evidence="2">
    <location>
        <begin position="90"/>
        <end position="115"/>
    </location>
</feature>
<evidence type="ECO:0000313" key="3">
    <source>
        <dbReference type="EMBL" id="CAG8602172.1"/>
    </source>
</evidence>
<gene>
    <name evidence="3" type="ORF">POCULU_LOCUS7522</name>
</gene>
<feature type="compositionally biased region" description="Polar residues" evidence="1">
    <location>
        <begin position="265"/>
        <end position="274"/>
    </location>
</feature>
<reference evidence="3" key="1">
    <citation type="submission" date="2021-06" db="EMBL/GenBank/DDBJ databases">
        <authorList>
            <person name="Kallberg Y."/>
            <person name="Tangrot J."/>
            <person name="Rosling A."/>
        </authorList>
    </citation>
    <scope>NUCLEOTIDE SEQUENCE</scope>
    <source>
        <strain evidence="3">IA702</strain>
    </source>
</reference>
<organism evidence="3 4">
    <name type="scientific">Paraglomus occultum</name>
    <dbReference type="NCBI Taxonomy" id="144539"/>
    <lineage>
        <taxon>Eukaryota</taxon>
        <taxon>Fungi</taxon>
        <taxon>Fungi incertae sedis</taxon>
        <taxon>Mucoromycota</taxon>
        <taxon>Glomeromycotina</taxon>
        <taxon>Glomeromycetes</taxon>
        <taxon>Paraglomerales</taxon>
        <taxon>Paraglomeraceae</taxon>
        <taxon>Paraglomus</taxon>
    </lineage>
</organism>
<sequence length="284" mass="31560">MQTDTIITTVQPKKLNLPSSSDSLSPFTLGSTPHVSSSTPNSPPTHPHRQRRRSNTFSGRSKKDSHIIEQIDPFLLVSLRNIQALPRPEWIGLLYVLAFLDVAAVSACTAALVLARSHPSEPWKWQNGSWDLFALGELRALIVIIVASSTRIRNLGWIVGGICGVSTLYAIFKFNLLLQSKRETHGLQCAILISTLVFSQLHWITYAILTADTRRRDRLLKLSGIDFEEERRDNEERIAEISDDEGRGLLTVTADLPPPAIPRNYGSTDVGNNKSDIDHTFDAA</sequence>
<feature type="transmembrane region" description="Helical" evidence="2">
    <location>
        <begin position="154"/>
        <end position="172"/>
    </location>
</feature>
<dbReference type="OrthoDB" id="2447711at2759"/>
<comment type="caution">
    <text evidence="3">The sequence shown here is derived from an EMBL/GenBank/DDBJ whole genome shotgun (WGS) entry which is preliminary data.</text>
</comment>
<evidence type="ECO:0000256" key="2">
    <source>
        <dbReference type="SAM" id="Phobius"/>
    </source>
</evidence>
<proteinExistence type="predicted"/>
<protein>
    <submittedName>
        <fullName evidence="3">4884_t:CDS:1</fullName>
    </submittedName>
</protein>
<keyword evidence="2" id="KW-0472">Membrane</keyword>
<feature type="region of interest" description="Disordered" evidence="1">
    <location>
        <begin position="1"/>
        <end position="64"/>
    </location>
</feature>
<keyword evidence="4" id="KW-1185">Reference proteome</keyword>
<feature type="transmembrane region" description="Helical" evidence="2">
    <location>
        <begin position="127"/>
        <end position="147"/>
    </location>
</feature>
<dbReference type="AlphaFoldDB" id="A0A9N9GDC3"/>
<feature type="compositionally biased region" description="Low complexity" evidence="1">
    <location>
        <begin position="12"/>
        <end position="40"/>
    </location>
</feature>
<accession>A0A9N9GDC3</accession>
<name>A0A9N9GDC3_9GLOM</name>
<feature type="compositionally biased region" description="Basic and acidic residues" evidence="1">
    <location>
        <begin position="275"/>
        <end position="284"/>
    </location>
</feature>
<keyword evidence="2" id="KW-0812">Transmembrane</keyword>
<feature type="region of interest" description="Disordered" evidence="1">
    <location>
        <begin position="250"/>
        <end position="284"/>
    </location>
</feature>
<evidence type="ECO:0000313" key="4">
    <source>
        <dbReference type="Proteomes" id="UP000789572"/>
    </source>
</evidence>
<keyword evidence="2" id="KW-1133">Transmembrane helix</keyword>